<evidence type="ECO:0000256" key="1">
    <source>
        <dbReference type="PIRSR" id="PIRSR033579-1"/>
    </source>
</evidence>
<dbReference type="GO" id="GO:0019251">
    <property type="term" value="P:anaerobic cobalamin biosynthetic process"/>
    <property type="evidence" value="ECO:0007669"/>
    <property type="project" value="InterPro"/>
</dbReference>
<dbReference type="OrthoDB" id="9770331at2"/>
<dbReference type="GO" id="GO:0046872">
    <property type="term" value="F:metal ion binding"/>
    <property type="evidence" value="ECO:0007669"/>
    <property type="project" value="UniProtKB-KW"/>
</dbReference>
<feature type="active site" description="Proton acceptor" evidence="1">
    <location>
        <position position="174"/>
    </location>
</feature>
<dbReference type="SUPFAM" id="SSF53800">
    <property type="entry name" value="Chelatase"/>
    <property type="match status" value="1"/>
</dbReference>
<dbReference type="AlphaFoldDB" id="A0A3R5V0X2"/>
<dbReference type="KEGG" id="gtl:EP073_08500"/>
<dbReference type="Proteomes" id="UP000287502">
    <property type="component" value="Chromosome"/>
</dbReference>
<reference evidence="3 4" key="1">
    <citation type="submission" date="2019-01" db="EMBL/GenBank/DDBJ databases">
        <title>Geovibrio thiophilus DSM 11263, complete genome.</title>
        <authorList>
            <person name="Spring S."/>
            <person name="Bunk B."/>
            <person name="Sproer C."/>
        </authorList>
    </citation>
    <scope>NUCLEOTIDE SEQUENCE [LARGE SCALE GENOMIC DNA]</scope>
    <source>
        <strain evidence="3 4">DSM 11263</strain>
    </source>
</reference>
<dbReference type="InterPro" id="IPR010388">
    <property type="entry name" value="Anaerobic_Co-chelatase"/>
</dbReference>
<dbReference type="CDD" id="cd03413">
    <property type="entry name" value="CbiK_C"/>
    <property type="match status" value="1"/>
</dbReference>
<evidence type="ECO:0000313" key="3">
    <source>
        <dbReference type="EMBL" id="QAR34500.1"/>
    </source>
</evidence>
<keyword evidence="2" id="KW-0479">Metal-binding</keyword>
<accession>A0A3R5V0X2</accession>
<dbReference type="EMBL" id="CP035108">
    <property type="protein sequence ID" value="QAR34500.1"/>
    <property type="molecule type" value="Genomic_DNA"/>
</dbReference>
<gene>
    <name evidence="3" type="ORF">EP073_08500</name>
</gene>
<protein>
    <submittedName>
        <fullName evidence="3">Sirohydrochlorin cobaltochelatase</fullName>
    </submittedName>
</protein>
<dbReference type="PIRSF" id="PIRSF033579">
    <property type="entry name" value="Anaer_Co_chel"/>
    <property type="match status" value="1"/>
</dbReference>
<organism evidence="3 4">
    <name type="scientific">Geovibrio thiophilus</name>
    <dbReference type="NCBI Taxonomy" id="139438"/>
    <lineage>
        <taxon>Bacteria</taxon>
        <taxon>Pseudomonadati</taxon>
        <taxon>Deferribacterota</taxon>
        <taxon>Deferribacteres</taxon>
        <taxon>Deferribacterales</taxon>
        <taxon>Geovibrionaceae</taxon>
        <taxon>Geovibrio</taxon>
    </lineage>
</organism>
<feature type="binding site" evidence="2">
    <location>
        <position position="237"/>
    </location>
    <ligand>
        <name>Co(2+)</name>
        <dbReference type="ChEBI" id="CHEBI:48828"/>
    </ligand>
</feature>
<dbReference type="Gene3D" id="3.40.50.1400">
    <property type="match status" value="2"/>
</dbReference>
<sequence length="294" mass="32518">MDEKTAIVITSFGTTYETTLEPILALVRETQVKYPETPVRLAFTSNIIRRIWNERAADAQYRREHPQIPEMLYGVKNVLGVMADLQNLGYRNIVVQPTLITDGEEYADMTAYVSALASIKTLKPKFQPFAAVGIGKPLTGAYSHGEYLEALAKVLEPDIKQAKDAKAALVYMGHGNEHMSQGAYYELEIILNRKYGVPVAIGLVEGLPDFDTVLEKLTAKKVKNVILRPLMYVAGDHAENDMAGDEEDSWKVMLTKAGFNVTPVLEGLGHKAAVRGIFINHLEEAAKEAGIKLK</sequence>
<feature type="binding site" evidence="2">
    <location>
        <position position="174"/>
    </location>
    <ligand>
        <name>Co(2+)</name>
        <dbReference type="ChEBI" id="CHEBI:48828"/>
    </ligand>
</feature>
<dbReference type="GO" id="GO:0016852">
    <property type="term" value="F:sirohydrochlorin cobaltochelatase activity"/>
    <property type="evidence" value="ECO:0007669"/>
    <property type="project" value="InterPro"/>
</dbReference>
<name>A0A3R5V0X2_9BACT</name>
<feature type="binding site" evidence="2">
    <location>
        <position position="205"/>
    </location>
    <ligand>
        <name>Co(2+)</name>
        <dbReference type="ChEBI" id="CHEBI:48828"/>
    </ligand>
</feature>
<evidence type="ECO:0000256" key="2">
    <source>
        <dbReference type="PIRSR" id="PIRSR033579-3"/>
    </source>
</evidence>
<keyword evidence="2" id="KW-0170">Cobalt</keyword>
<dbReference type="Pfam" id="PF06180">
    <property type="entry name" value="CbiK"/>
    <property type="match status" value="1"/>
</dbReference>
<keyword evidence="4" id="KW-1185">Reference proteome</keyword>
<proteinExistence type="predicted"/>
<evidence type="ECO:0000313" key="4">
    <source>
        <dbReference type="Proteomes" id="UP000287502"/>
    </source>
</evidence>